<name>A0A7R9BRU2_9CRUS</name>
<evidence type="ECO:0000313" key="4">
    <source>
        <dbReference type="Proteomes" id="UP000678499"/>
    </source>
</evidence>
<dbReference type="EMBL" id="CAJPEX010001643">
    <property type="protein sequence ID" value="CAG0919602.1"/>
    <property type="molecule type" value="Genomic_DNA"/>
</dbReference>
<proteinExistence type="predicted"/>
<dbReference type="AlphaFoldDB" id="A0A7R9BRU2"/>
<evidence type="ECO:0000313" key="3">
    <source>
        <dbReference type="EMBL" id="CAD7279450.1"/>
    </source>
</evidence>
<evidence type="ECO:0000256" key="1">
    <source>
        <dbReference type="SAM" id="MobiDB-lite"/>
    </source>
</evidence>
<keyword evidence="2" id="KW-1133">Transmembrane helix</keyword>
<dbReference type="EMBL" id="OA883680">
    <property type="protein sequence ID" value="CAD7279450.1"/>
    <property type="molecule type" value="Genomic_DNA"/>
</dbReference>
<feature type="region of interest" description="Disordered" evidence="1">
    <location>
        <begin position="284"/>
        <end position="336"/>
    </location>
</feature>
<accession>A0A7R9BRU2</accession>
<organism evidence="3">
    <name type="scientific">Notodromas monacha</name>
    <dbReference type="NCBI Taxonomy" id="399045"/>
    <lineage>
        <taxon>Eukaryota</taxon>
        <taxon>Metazoa</taxon>
        <taxon>Ecdysozoa</taxon>
        <taxon>Arthropoda</taxon>
        <taxon>Crustacea</taxon>
        <taxon>Oligostraca</taxon>
        <taxon>Ostracoda</taxon>
        <taxon>Podocopa</taxon>
        <taxon>Podocopida</taxon>
        <taxon>Cypridocopina</taxon>
        <taxon>Cypridoidea</taxon>
        <taxon>Cyprididae</taxon>
        <taxon>Notodromas</taxon>
    </lineage>
</organism>
<protein>
    <submittedName>
        <fullName evidence="3">Uncharacterized protein</fullName>
    </submittedName>
</protein>
<feature type="compositionally biased region" description="Low complexity" evidence="1">
    <location>
        <begin position="317"/>
        <end position="326"/>
    </location>
</feature>
<gene>
    <name evidence="3" type="ORF">NMOB1V02_LOCUS7123</name>
</gene>
<keyword evidence="2" id="KW-0812">Transmembrane</keyword>
<sequence>MAGMHYRAGKQLAMQLKKLLRNEVCVVLFVQALFLVAVLMADTTLTVLEIQNEIVTTEKTSCLDEGLSKVQPSCAVIQTHELSCLWVCPVLFGSTRAVWPAIDPKAMKIAGVPSRSGIFALELVDVMKDEPLPYGSNSPAGFNVLLDINGTSSDQNRLQCLLWRNDSWNDTLCMRTGFKKTVEGGKRRIQCTCFASGYVGVFEYNDARYKLTKDGKISLRRQCSALQQNNSSTTNSSVIRVQISLDVDLTEISKSIGLNATAAFIKHQLSRSLCQEKHFLSLQRRKRAARRGGERGKNRTTISADNGNNGLGRKSKVPSGVAGSSSSRKKRAASGNVTAASASDHVTVIEFLVTSEFQQQVLQDIIMSGALVIVTPDGTTLTVPKQNITMLPVVVASTDPKLVYVIMGSLIGAVVGGVTIFLVVAVAVKYGKKQPISKGLPLGEPIEAPPMYRTLQNGDGICKVYDPAGLQTNLSRKTPGSGTDNRGFMWS</sequence>
<keyword evidence="4" id="KW-1185">Reference proteome</keyword>
<keyword evidence="2" id="KW-0472">Membrane</keyword>
<reference evidence="3" key="1">
    <citation type="submission" date="2020-11" db="EMBL/GenBank/DDBJ databases">
        <authorList>
            <person name="Tran Van P."/>
        </authorList>
    </citation>
    <scope>NUCLEOTIDE SEQUENCE</scope>
</reference>
<dbReference type="Proteomes" id="UP000678499">
    <property type="component" value="Unassembled WGS sequence"/>
</dbReference>
<evidence type="ECO:0000256" key="2">
    <source>
        <dbReference type="SAM" id="Phobius"/>
    </source>
</evidence>
<feature type="transmembrane region" description="Helical" evidence="2">
    <location>
        <begin position="402"/>
        <end position="428"/>
    </location>
</feature>